<organism evidence="1 2">
    <name type="scientific">Thermobrachium celere DSM 8682</name>
    <dbReference type="NCBI Taxonomy" id="941824"/>
    <lineage>
        <taxon>Bacteria</taxon>
        <taxon>Bacillati</taxon>
        <taxon>Bacillota</taxon>
        <taxon>Clostridia</taxon>
        <taxon>Eubacteriales</taxon>
        <taxon>Clostridiaceae</taxon>
        <taxon>Thermobrachium</taxon>
    </lineage>
</organism>
<name>R7RT27_9CLOT</name>
<evidence type="ECO:0000313" key="2">
    <source>
        <dbReference type="Proteomes" id="UP000014923"/>
    </source>
</evidence>
<accession>R7RT27</accession>
<protein>
    <submittedName>
        <fullName evidence="1">Uncharacterized protein</fullName>
    </submittedName>
</protein>
<dbReference type="AlphaFoldDB" id="R7RT27"/>
<comment type="caution">
    <text evidence="1">The sequence shown here is derived from an EMBL/GenBank/DDBJ whole genome shotgun (WGS) entry which is preliminary data.</text>
</comment>
<dbReference type="EMBL" id="CAVN010000097">
    <property type="protein sequence ID" value="CDF58438.1"/>
    <property type="molecule type" value="Genomic_DNA"/>
</dbReference>
<sequence>MMSIVPRSSLIAYIKLLNTPRTDADRDFVAINPSTKIPTIQMRVVSFLRIITPSIRIIKIR</sequence>
<dbReference type="Proteomes" id="UP000014923">
    <property type="component" value="Unassembled WGS sequence"/>
</dbReference>
<keyword evidence="2" id="KW-1185">Reference proteome</keyword>
<dbReference type="HOGENOM" id="CLU_2921264_0_0_9"/>
<proteinExistence type="predicted"/>
<reference evidence="1" key="1">
    <citation type="submission" date="2013-03" db="EMBL/GenBank/DDBJ databases">
        <title>Draft genome sequence of the hydrogen-ethanol-producing anaerobic alkalithermophilic Caloramator celere.</title>
        <authorList>
            <person name="Ciranna A."/>
            <person name="Larjo A."/>
            <person name="Kivisto A."/>
            <person name="Santala V."/>
            <person name="Roos C."/>
            <person name="Karp M."/>
        </authorList>
    </citation>
    <scope>NUCLEOTIDE SEQUENCE [LARGE SCALE GENOMIC DNA]</scope>
    <source>
        <strain evidence="1">DSM 8682</strain>
    </source>
</reference>
<gene>
    <name evidence="1" type="ORF">TCEL_00484</name>
</gene>
<evidence type="ECO:0000313" key="1">
    <source>
        <dbReference type="EMBL" id="CDF58438.1"/>
    </source>
</evidence>